<dbReference type="AlphaFoldDB" id="C6XC98"/>
<proteinExistence type="inferred from homology"/>
<evidence type="ECO:0000256" key="6">
    <source>
        <dbReference type="ARBA" id="ARBA00037383"/>
    </source>
</evidence>
<dbReference type="PROSITE" id="PS01149">
    <property type="entry name" value="PSI_RSU"/>
    <property type="match status" value="1"/>
</dbReference>
<dbReference type="InterPro" id="IPR020094">
    <property type="entry name" value="TruA/RsuA/RluB/E/F_N"/>
</dbReference>
<dbReference type="InterPro" id="IPR020103">
    <property type="entry name" value="PsdUridine_synth_cat_dom_sf"/>
</dbReference>
<evidence type="ECO:0000259" key="10">
    <source>
        <dbReference type="SMART" id="SM00363"/>
    </source>
</evidence>
<evidence type="ECO:0000313" key="11">
    <source>
        <dbReference type="EMBL" id="ACT50173.1"/>
    </source>
</evidence>
<dbReference type="NCBIfam" id="NF007976">
    <property type="entry name" value="PRK10700.1"/>
    <property type="match status" value="1"/>
</dbReference>
<sequence length="362" mass="40443">MARPFKQQRNPGNIKPTASVSTDPDAVPQRLHKLLALAGLGSRREMEELILSGRITINGKVAEVGAAVVPGDVVRFDSRPVHLPFEAELAQVLIYHKPEGEIVSQDDPEKRATVFDKLPRVRGAKWIAIGRLDINTSGLLIFTTSGELANRFMHPRYEVEREYAVRIFGELTEGEMLQLTQGIELEDGPASFDSIRPQGGEGANHWYQVILREGRNREVRRLFDAFQKPVSRLMRVRFGPVNLPPRLKRGQMLNLDPKEVLGLLEWAGLPLPKAPLRQRTAREKEKAGQVFTPKARRAAPEREPRAEGTTGRPAYGARPDAAGRADGRKTSTSPARKPAQSRRIRQDADIPAPRSRRPATKR</sequence>
<dbReference type="CDD" id="cd00165">
    <property type="entry name" value="S4"/>
    <property type="match status" value="1"/>
</dbReference>
<dbReference type="InterPro" id="IPR036986">
    <property type="entry name" value="S4_RNA-bd_sf"/>
</dbReference>
<keyword evidence="2" id="KW-0698">rRNA processing</keyword>
<dbReference type="GO" id="GO:0003723">
    <property type="term" value="F:RNA binding"/>
    <property type="evidence" value="ECO:0007669"/>
    <property type="project" value="UniProtKB-KW"/>
</dbReference>
<dbReference type="Pfam" id="PF00849">
    <property type="entry name" value="PseudoU_synth_2"/>
    <property type="match status" value="1"/>
</dbReference>
<dbReference type="GO" id="GO:0000455">
    <property type="term" value="P:enzyme-directed rRNA pseudouridine synthesis"/>
    <property type="evidence" value="ECO:0007669"/>
    <property type="project" value="UniProtKB-ARBA"/>
</dbReference>
<evidence type="ECO:0000256" key="7">
    <source>
        <dbReference type="PROSITE-ProRule" id="PRU00182"/>
    </source>
</evidence>
<evidence type="ECO:0000256" key="4">
    <source>
        <dbReference type="ARBA" id="ARBA00023235"/>
    </source>
</evidence>
<comment type="catalytic activity">
    <reaction evidence="5">
        <text>uridine(2605) in 23S rRNA = pseudouridine(2605) in 23S rRNA</text>
        <dbReference type="Rhea" id="RHEA:42520"/>
        <dbReference type="Rhea" id="RHEA-COMP:10095"/>
        <dbReference type="Rhea" id="RHEA-COMP:10096"/>
        <dbReference type="ChEBI" id="CHEBI:65314"/>
        <dbReference type="ChEBI" id="CHEBI:65315"/>
        <dbReference type="EC" id="5.4.99.22"/>
    </reaction>
</comment>
<dbReference type="PANTHER" id="PTHR47683">
    <property type="entry name" value="PSEUDOURIDINE SYNTHASE FAMILY PROTEIN-RELATED"/>
    <property type="match status" value="1"/>
</dbReference>
<evidence type="ECO:0000256" key="5">
    <source>
        <dbReference type="ARBA" id="ARBA00036944"/>
    </source>
</evidence>
<dbReference type="GO" id="GO:0160139">
    <property type="term" value="F:23S rRNA pseudouridine(2605) synthase activity"/>
    <property type="evidence" value="ECO:0007669"/>
    <property type="project" value="UniProtKB-EC"/>
</dbReference>
<dbReference type="SUPFAM" id="SSF55120">
    <property type="entry name" value="Pseudouridine synthase"/>
    <property type="match status" value="1"/>
</dbReference>
<gene>
    <name evidence="11" type="ordered locus">Msip34_0925</name>
</gene>
<feature type="domain" description="RNA-binding S4" evidence="10">
    <location>
        <begin position="29"/>
        <end position="91"/>
    </location>
</feature>
<dbReference type="Gene3D" id="3.30.70.1560">
    <property type="entry name" value="Alpha-L RNA-binding motif"/>
    <property type="match status" value="1"/>
</dbReference>
<evidence type="ECO:0000256" key="9">
    <source>
        <dbReference type="SAM" id="MobiDB-lite"/>
    </source>
</evidence>
<dbReference type="InterPro" id="IPR006145">
    <property type="entry name" value="PsdUridine_synth_RsuA/RluA"/>
</dbReference>
<evidence type="ECO:0000313" key="12">
    <source>
        <dbReference type="Proteomes" id="UP000002743"/>
    </source>
</evidence>
<dbReference type="KEGG" id="mei:Msip34_0925"/>
<dbReference type="Gene3D" id="3.30.70.580">
    <property type="entry name" value="Pseudouridine synthase I, catalytic domain, N-terminal subdomain"/>
    <property type="match status" value="1"/>
</dbReference>
<dbReference type="GO" id="GO:0005829">
    <property type="term" value="C:cytosol"/>
    <property type="evidence" value="ECO:0007669"/>
    <property type="project" value="UniProtKB-ARBA"/>
</dbReference>
<keyword evidence="3 7" id="KW-0694">RNA-binding</keyword>
<keyword evidence="12" id="KW-1185">Reference proteome</keyword>
<dbReference type="CDD" id="cd02556">
    <property type="entry name" value="PseudoU_synth_RluB"/>
    <property type="match status" value="1"/>
</dbReference>
<dbReference type="OrthoDB" id="9807213at2"/>
<comment type="similarity">
    <text evidence="1 8">Belongs to the pseudouridine synthase RsuA family.</text>
</comment>
<dbReference type="InterPro" id="IPR002942">
    <property type="entry name" value="S4_RNA-bd"/>
</dbReference>
<dbReference type="Proteomes" id="UP000002743">
    <property type="component" value="Chromosome"/>
</dbReference>
<dbReference type="HOGENOM" id="CLU_024979_1_1_4"/>
<reference evidence="12" key="1">
    <citation type="submission" date="2009-07" db="EMBL/GenBank/DDBJ databases">
        <title>Complete sequence of chromosome of Methylovorus sp. SIP3-4.</title>
        <authorList>
            <person name="Lucas S."/>
            <person name="Copeland A."/>
            <person name="Lapidus A."/>
            <person name="Glavina del Rio T."/>
            <person name="Tice H."/>
            <person name="Bruce D."/>
            <person name="Goodwin L."/>
            <person name="Pitluck S."/>
            <person name="Clum A."/>
            <person name="Larimer F."/>
            <person name="Land M."/>
            <person name="Hauser L."/>
            <person name="Kyrpides N."/>
            <person name="Mikhailova N."/>
            <person name="Kayluzhnaya M."/>
            <person name="Chistoserdova L."/>
        </authorList>
    </citation>
    <scope>NUCLEOTIDE SEQUENCE [LARGE SCALE GENOMIC DNA]</scope>
    <source>
        <strain evidence="12">SIP3-4</strain>
    </source>
</reference>
<feature type="region of interest" description="Disordered" evidence="9">
    <location>
        <begin position="277"/>
        <end position="362"/>
    </location>
</feature>
<dbReference type="Gene3D" id="3.10.290.10">
    <property type="entry name" value="RNA-binding S4 domain"/>
    <property type="match status" value="1"/>
</dbReference>
<evidence type="ECO:0000256" key="1">
    <source>
        <dbReference type="ARBA" id="ARBA00008348"/>
    </source>
</evidence>
<dbReference type="PROSITE" id="PS50889">
    <property type="entry name" value="S4"/>
    <property type="match status" value="1"/>
</dbReference>
<dbReference type="InterPro" id="IPR000748">
    <property type="entry name" value="PsdUridine_synth_RsuA/RluB/E/F"/>
</dbReference>
<dbReference type="PANTHER" id="PTHR47683:SF3">
    <property type="entry name" value="RIBOSOMAL LARGE SUBUNIT PSEUDOURIDINE SYNTHASE B"/>
    <property type="match status" value="1"/>
</dbReference>
<dbReference type="NCBIfam" id="TIGR00093">
    <property type="entry name" value="pseudouridine synthase"/>
    <property type="match status" value="1"/>
</dbReference>
<dbReference type="SMART" id="SM00363">
    <property type="entry name" value="S4"/>
    <property type="match status" value="1"/>
</dbReference>
<dbReference type="eggNOG" id="COG1187">
    <property type="taxonomic scope" value="Bacteria"/>
</dbReference>
<keyword evidence="4 8" id="KW-0413">Isomerase</keyword>
<feature type="region of interest" description="Disordered" evidence="9">
    <location>
        <begin position="1"/>
        <end position="25"/>
    </location>
</feature>
<dbReference type="SUPFAM" id="SSF55174">
    <property type="entry name" value="Alpha-L RNA-binding motif"/>
    <property type="match status" value="1"/>
</dbReference>
<dbReference type="Pfam" id="PF01479">
    <property type="entry name" value="S4"/>
    <property type="match status" value="1"/>
</dbReference>
<name>C6XC98_METGS</name>
<protein>
    <recommendedName>
        <fullName evidence="8">Pseudouridine synthase</fullName>
        <ecNumber evidence="8">5.4.99.-</ecNumber>
    </recommendedName>
</protein>
<dbReference type="FunFam" id="3.30.70.1560:FF:000001">
    <property type="entry name" value="Pseudouridine synthase"/>
    <property type="match status" value="1"/>
</dbReference>
<organism evidence="11 12">
    <name type="scientific">Methylovorus glucosotrophus (strain SIP3-4)</name>
    <dbReference type="NCBI Taxonomy" id="582744"/>
    <lineage>
        <taxon>Bacteria</taxon>
        <taxon>Pseudomonadati</taxon>
        <taxon>Pseudomonadota</taxon>
        <taxon>Betaproteobacteria</taxon>
        <taxon>Nitrosomonadales</taxon>
        <taxon>Methylophilaceae</taxon>
        <taxon>Methylovorus</taxon>
    </lineage>
</organism>
<dbReference type="InterPro" id="IPR050343">
    <property type="entry name" value="RsuA_PseudoU_synthase"/>
</dbReference>
<feature type="compositionally biased region" description="Low complexity" evidence="9">
    <location>
        <begin position="311"/>
        <end position="320"/>
    </location>
</feature>
<dbReference type="InterPro" id="IPR018496">
    <property type="entry name" value="PsdUridine_synth_RsuA/RluB_CS"/>
</dbReference>
<dbReference type="InterPro" id="IPR042092">
    <property type="entry name" value="PsdUridine_s_RsuA/RluB/E/F_cat"/>
</dbReference>
<accession>C6XC98</accession>
<dbReference type="EC" id="5.4.99.-" evidence="8"/>
<dbReference type="RefSeq" id="WP_013441756.1">
    <property type="nucleotide sequence ID" value="NC_012969.1"/>
</dbReference>
<comment type="function">
    <text evidence="6">Responsible for synthesis of pseudouridine from uracil-2605 in 23S ribosomal RNA.</text>
</comment>
<reference evidence="11 12" key="2">
    <citation type="journal article" date="2011" name="J. Bacteriol.">
        <title>Genomes of three methylotrophs from a single niche uncover genetic and metabolic divergence of Methylophilaceae.</title>
        <authorList>
            <person name="Lapidus A."/>
            <person name="Clum A."/>
            <person name="Labutti K."/>
            <person name="Kaluzhnaya M.G."/>
            <person name="Lim S."/>
            <person name="Beck D.A."/>
            <person name="Glavina Del Rio T."/>
            <person name="Nolan M."/>
            <person name="Mavromatis K."/>
            <person name="Huntemann M."/>
            <person name="Lucas S."/>
            <person name="Lidstrom M.E."/>
            <person name="Ivanova N."/>
            <person name="Chistoserdova L."/>
        </authorList>
    </citation>
    <scope>NUCLEOTIDE SEQUENCE [LARGE SCALE GENOMIC DNA]</scope>
    <source>
        <strain evidence="11 12">SIP3-4</strain>
    </source>
</reference>
<feature type="compositionally biased region" description="Polar residues" evidence="9">
    <location>
        <begin position="7"/>
        <end position="22"/>
    </location>
</feature>
<dbReference type="STRING" id="582744.Msip34_0925"/>
<dbReference type="FunFam" id="3.30.70.580:FF:000009">
    <property type="entry name" value="Pseudouridine synthase"/>
    <property type="match status" value="1"/>
</dbReference>
<evidence type="ECO:0000256" key="3">
    <source>
        <dbReference type="ARBA" id="ARBA00022884"/>
    </source>
</evidence>
<evidence type="ECO:0000256" key="8">
    <source>
        <dbReference type="RuleBase" id="RU003887"/>
    </source>
</evidence>
<evidence type="ECO:0000256" key="2">
    <source>
        <dbReference type="ARBA" id="ARBA00022552"/>
    </source>
</evidence>
<dbReference type="EMBL" id="CP001674">
    <property type="protein sequence ID" value="ACT50173.1"/>
    <property type="molecule type" value="Genomic_DNA"/>
</dbReference>